<name>A0ABT1YWE3_9RHOB</name>
<dbReference type="SUPFAM" id="SSF52242">
    <property type="entry name" value="Cobalamin (vitamin B12)-binding domain"/>
    <property type="match status" value="1"/>
</dbReference>
<evidence type="ECO:0000313" key="2">
    <source>
        <dbReference type="Proteomes" id="UP001165396"/>
    </source>
</evidence>
<dbReference type="InterPro" id="IPR036724">
    <property type="entry name" value="Cobalamin-bd_sf"/>
</dbReference>
<organism evidence="1 2">
    <name type="scientific">Pseudosulfitobacter koreensis</name>
    <dbReference type="NCBI Taxonomy" id="2968472"/>
    <lineage>
        <taxon>Bacteria</taxon>
        <taxon>Pseudomonadati</taxon>
        <taxon>Pseudomonadota</taxon>
        <taxon>Alphaproteobacteria</taxon>
        <taxon>Rhodobacterales</taxon>
        <taxon>Roseobacteraceae</taxon>
        <taxon>Pseudosulfitobacter</taxon>
    </lineage>
</organism>
<dbReference type="EMBL" id="JANKJG010000001">
    <property type="protein sequence ID" value="MCR8825192.1"/>
    <property type="molecule type" value="Genomic_DNA"/>
</dbReference>
<dbReference type="Gene3D" id="3.40.50.280">
    <property type="entry name" value="Cobalamin-binding domain"/>
    <property type="match status" value="1"/>
</dbReference>
<dbReference type="Proteomes" id="UP001165396">
    <property type="component" value="Unassembled WGS sequence"/>
</dbReference>
<accession>A0ABT1YWE3</accession>
<sequence length="245" mass="25830">MSREIDRVALHALTVLISARCKAATGTEPASAPAPALCLDEMNRRLYDAAISPDRNLVWATVRDMQGAGLCNKVIKSAFVPHVARQLGADWVADNASFAAVTIGCARLQAIVSRLEEDPPLALDAGPHHSCLVVVPEGEQHTLGAVVLADQLRHRGAVPQLILGISASGLAQCVRSRPFDMVMISASQGRPPADLRALVDSSRLQTHGPKVIIGGGILDQNVDLKAATGADFLSGDVHEALDFCA</sequence>
<evidence type="ECO:0000313" key="1">
    <source>
        <dbReference type="EMBL" id="MCR8825192.1"/>
    </source>
</evidence>
<comment type="caution">
    <text evidence="1">The sequence shown here is derived from an EMBL/GenBank/DDBJ whole genome shotgun (WGS) entry which is preliminary data.</text>
</comment>
<protein>
    <submittedName>
        <fullName evidence="1">Cobalamin B12-binding domain-containing protein</fullName>
    </submittedName>
</protein>
<reference evidence="1" key="1">
    <citation type="submission" date="2022-07" db="EMBL/GenBank/DDBJ databases">
        <title>Pseudosulfitobacter sp. strain AP-MA-4, whole genome sequence.</title>
        <authorList>
            <person name="Jiang Y."/>
        </authorList>
    </citation>
    <scope>NUCLEOTIDE SEQUENCE</scope>
    <source>
        <strain evidence="1">AP-MA-4</strain>
    </source>
</reference>
<gene>
    <name evidence="1" type="ORF">NTA49_01445</name>
</gene>
<keyword evidence="2" id="KW-1185">Reference proteome</keyword>
<proteinExistence type="predicted"/>